<reference evidence="1" key="1">
    <citation type="submission" date="2021-05" db="EMBL/GenBank/DDBJ databases">
        <authorList>
            <person name="Pan Q."/>
            <person name="Jouanno E."/>
            <person name="Zahm M."/>
            <person name="Klopp C."/>
            <person name="Cabau C."/>
            <person name="Louis A."/>
            <person name="Berthelot C."/>
            <person name="Parey E."/>
            <person name="Roest Crollius H."/>
            <person name="Montfort J."/>
            <person name="Robinson-Rechavi M."/>
            <person name="Bouchez O."/>
            <person name="Lampietro C."/>
            <person name="Lopez Roques C."/>
            <person name="Donnadieu C."/>
            <person name="Postlethwait J."/>
            <person name="Bobe J."/>
            <person name="Dillon D."/>
            <person name="Chandos A."/>
            <person name="von Hippel F."/>
            <person name="Guiguen Y."/>
        </authorList>
    </citation>
    <scope>NUCLEOTIDE SEQUENCE</scope>
    <source>
        <strain evidence="1">YG-Jan2019</strain>
    </source>
</reference>
<name>A0ACC2GAG4_DALPE</name>
<gene>
    <name evidence="1" type="ORF">DPEC_G00182560</name>
</gene>
<comment type="caution">
    <text evidence="1">The sequence shown here is derived from an EMBL/GenBank/DDBJ whole genome shotgun (WGS) entry which is preliminary data.</text>
</comment>
<dbReference type="Proteomes" id="UP001157502">
    <property type="component" value="Chromosome 15"/>
</dbReference>
<sequence length="215" mass="23715">MMFYRLHREDIYPGKNSHRALMDHSNPFDGDGSNRRKETLGGAAVLRNAEACLSVPGDRELSNIRLKQRTAPAVTAAAGIAYAPAALGDKYQEPPQSRAAELNSNEGNNMFEGTLLQVHWRIPRPLAPRLIPVRYLSRAISRQIEYCKRSQECVSQTKSYTAVGSRRAIKRNQSAGLPQASATPRCSKSTFLAFTLELLTCRIAMVSLQAQQGGV</sequence>
<dbReference type="EMBL" id="CM055742">
    <property type="protein sequence ID" value="KAJ8000649.1"/>
    <property type="molecule type" value="Genomic_DNA"/>
</dbReference>
<accession>A0ACC2GAG4</accession>
<organism evidence="1 2">
    <name type="scientific">Dallia pectoralis</name>
    <name type="common">Alaska blackfish</name>
    <dbReference type="NCBI Taxonomy" id="75939"/>
    <lineage>
        <taxon>Eukaryota</taxon>
        <taxon>Metazoa</taxon>
        <taxon>Chordata</taxon>
        <taxon>Craniata</taxon>
        <taxon>Vertebrata</taxon>
        <taxon>Euteleostomi</taxon>
        <taxon>Actinopterygii</taxon>
        <taxon>Neopterygii</taxon>
        <taxon>Teleostei</taxon>
        <taxon>Protacanthopterygii</taxon>
        <taxon>Esociformes</taxon>
        <taxon>Umbridae</taxon>
        <taxon>Dallia</taxon>
    </lineage>
</organism>
<keyword evidence="2" id="KW-1185">Reference proteome</keyword>
<evidence type="ECO:0000313" key="2">
    <source>
        <dbReference type="Proteomes" id="UP001157502"/>
    </source>
</evidence>
<protein>
    <submittedName>
        <fullName evidence="1">Uncharacterized protein</fullName>
    </submittedName>
</protein>
<proteinExistence type="predicted"/>
<evidence type="ECO:0000313" key="1">
    <source>
        <dbReference type="EMBL" id="KAJ8000649.1"/>
    </source>
</evidence>